<evidence type="ECO:0000256" key="8">
    <source>
        <dbReference type="RuleBase" id="RU000434"/>
    </source>
</evidence>
<keyword evidence="3 9" id="KW-0808">Transferase</keyword>
<dbReference type="GO" id="GO:0006351">
    <property type="term" value="P:DNA-templated transcription"/>
    <property type="evidence" value="ECO:0007669"/>
    <property type="project" value="InterPro"/>
</dbReference>
<dbReference type="CDD" id="cd00653">
    <property type="entry name" value="RNA_pol_B_RPB2"/>
    <property type="match status" value="1"/>
</dbReference>
<feature type="domain" description="RNA polymerase Rpb2" evidence="12">
    <location>
        <begin position="1252"/>
        <end position="1343"/>
    </location>
</feature>
<dbReference type="Pfam" id="PF04561">
    <property type="entry name" value="RNA_pol_Rpb2_2"/>
    <property type="match status" value="1"/>
</dbReference>
<name>A0A1D1VJV2_RAMVA</name>
<dbReference type="Gene3D" id="3.90.1070.20">
    <property type="match status" value="1"/>
</dbReference>
<evidence type="ECO:0000256" key="7">
    <source>
        <dbReference type="ARBA" id="ARBA00023163"/>
    </source>
</evidence>
<evidence type="ECO:0000256" key="1">
    <source>
        <dbReference type="ARBA" id="ARBA00006835"/>
    </source>
</evidence>
<dbReference type="PROSITE" id="PS01166">
    <property type="entry name" value="RNA_POL_BETA"/>
    <property type="match status" value="1"/>
</dbReference>
<dbReference type="GO" id="GO:0032549">
    <property type="term" value="F:ribonucleoside binding"/>
    <property type="evidence" value="ECO:0007669"/>
    <property type="project" value="InterPro"/>
</dbReference>
<dbReference type="Pfam" id="PF04560">
    <property type="entry name" value="RNA_pol_Rpb2_7"/>
    <property type="match status" value="1"/>
</dbReference>
<dbReference type="EC" id="2.7.7.6" evidence="9"/>
<dbReference type="Pfam" id="PF04567">
    <property type="entry name" value="RNA_pol_Rpb2_5"/>
    <property type="match status" value="1"/>
</dbReference>
<keyword evidence="7 9" id="KW-0804">Transcription</keyword>
<evidence type="ECO:0000259" key="13">
    <source>
        <dbReference type="Pfam" id="PF04561"/>
    </source>
</evidence>
<sequence>MTKILSMLQTMDRVTSAQSDDEELVEDAAFLCGQDEAEYRNHGASVRANNSMEDQEISLTEPSPPDSSPDEGAVPNTRLPPLNHPVPPLPADLQLPPDLENLYRYGKPLAPADARGESGTVADPEEEELDEETRRQRYVQSDISPEEYDRIAWHIVGSHFAERGLVRQQLDSFDTFLEHDIQRIVDDEFPAVTVVQELDYKKLKHDEQPITVTWKFGQVYLSKPQNWEAGTETVVSPPQDSRLRNLTYSSAIYVDISQTIDRNNKIERRHYGKVYLGKVPVMVRSKFCLLNSRAVKGRQGLAELKECPLDPGGYFIINGCEKVVIAQERMAPNQIYVHHSTIKKYEYSAEFSSVVTNSSRPPCKLSLHIHRPKKNIDMTGWEVNLGRSVVAILPNVRHPIPVAIVFRALGLEEDGSILDRIVPSTRNPHDQEERTLFQPSLVDGELFRTQELALNFIGNRAAAPGAARKERIRFAREIIRRDVFPHVGLDDNSADKKRWLLGYMVHQLLATVLGWRAVDDRDHYGNKRVDLAGPLLRTVFRRLFTRMVREMKMTVQRHINRRNTKFDLGVTIRSRTITDGLMYALSTGNWNDRGYSGESLTGITQNLSRLTYLSTLSHLRRLHTPVNPDTRLAPPRMLHNTQWGIVCPSETPEGMSCGLVKNLALMAYVTVGSTPLQEFLDSIEDYFSPMADFDPEYLLTLTKVIVNGSWVGMTTKPTNLVRLLQLRRRTSGRNISEYEISVSRNLWSREVRIFTDAGRVCRPLLIVDEERQALSIKRLEMGILEEASPNYGWKELLTTGMIEYLDVSEEETAMIAMHPRDLLPNNRRRKIGDVNATVKYTHCEIHPSMILGVAASIIPFSNHNQSPRNTYQAGMGKQSLGVYSTNFNERMDSDCHVLYYPQKPLVTTNAMMHGVLKFDELPAGINCIVAIASYTGYNQEDSVILNQAAVQRGLFRHTRYRTYSAIEAQDSRFRKQEEIGKLDFKKLTIEDRVSCEDTAYAKLDDDGIVELGSRVSGDDILIGKTAVVTVADNFVQGDRREKKVDLSVKMRSAETGHIDRVMITDSPDQERFCKVRVRSVRVPVMGDKFASRHGQKGTVGIIYPAEDMPFTANGIIPDIIINPHAIPSRMTIGHLMECISGKAAALTGDDDGYGTPFSTVDLTNQPIDPSVAHVPDKVGKIAAVLREKNFEAFGNELMLNGHTGVKLSSPIFIGPTYYQRLKHLVDDKIYSRNRGAVNVLTRQPQEGRAMGGGLRVGEMERDCLISHGASLNLRERFMDCSDAARVHVCNKCGLICIAKLKTNTFECKGCRRKHGVSQVVLPYSCKLLFQELMSMGVAPRIFMSDEPLPTILPVGKDGGAKV</sequence>
<dbReference type="InterPro" id="IPR037033">
    <property type="entry name" value="DNA-dir_RNAP_su2_hyb_sf"/>
</dbReference>
<dbReference type="OrthoDB" id="10248617at2759"/>
<evidence type="ECO:0000256" key="2">
    <source>
        <dbReference type="ARBA" id="ARBA00022478"/>
    </source>
</evidence>
<dbReference type="InterPro" id="IPR007645">
    <property type="entry name" value="RNA_pol_Rpb2_3"/>
</dbReference>
<dbReference type="Gene3D" id="2.40.50.150">
    <property type="match status" value="1"/>
</dbReference>
<dbReference type="FunFam" id="2.40.270.10:FF:000006">
    <property type="entry name" value="DNA-directed RNA polymerase subunit beta"/>
    <property type="match status" value="1"/>
</dbReference>
<evidence type="ECO:0000256" key="4">
    <source>
        <dbReference type="ARBA" id="ARBA00022695"/>
    </source>
</evidence>
<evidence type="ECO:0000256" key="9">
    <source>
        <dbReference type="RuleBase" id="RU363031"/>
    </source>
</evidence>
<evidence type="ECO:0000256" key="5">
    <source>
        <dbReference type="ARBA" id="ARBA00022723"/>
    </source>
</evidence>
<dbReference type="GO" id="GO:0003677">
    <property type="term" value="F:DNA binding"/>
    <property type="evidence" value="ECO:0007669"/>
    <property type="project" value="InterPro"/>
</dbReference>
<feature type="domain" description="RNA polymerase Rpb2" evidence="13">
    <location>
        <begin position="387"/>
        <end position="530"/>
    </location>
</feature>
<keyword evidence="19" id="KW-1185">Reference proteome</keyword>
<dbReference type="GO" id="GO:0000428">
    <property type="term" value="C:DNA-directed RNA polymerase complex"/>
    <property type="evidence" value="ECO:0007669"/>
    <property type="project" value="UniProtKB-KW"/>
</dbReference>
<accession>A0A1D1VJV2</accession>
<dbReference type="Proteomes" id="UP000186922">
    <property type="component" value="Unassembled WGS sequence"/>
</dbReference>
<evidence type="ECO:0000256" key="6">
    <source>
        <dbReference type="ARBA" id="ARBA00022833"/>
    </source>
</evidence>
<evidence type="ECO:0000313" key="19">
    <source>
        <dbReference type="Proteomes" id="UP000186922"/>
    </source>
</evidence>
<keyword evidence="5" id="KW-0479">Metal-binding</keyword>
<feature type="region of interest" description="Disordered" evidence="10">
    <location>
        <begin position="42"/>
        <end position="91"/>
    </location>
</feature>
<evidence type="ECO:0000259" key="11">
    <source>
        <dbReference type="Pfam" id="PF00562"/>
    </source>
</evidence>
<dbReference type="InterPro" id="IPR007647">
    <property type="entry name" value="RNA_pol_Rpb2_5"/>
</dbReference>
<dbReference type="FunFam" id="3.90.1800.10:FF:000002">
    <property type="entry name" value="DNA-directed RNA polymerase subunit beta"/>
    <property type="match status" value="1"/>
</dbReference>
<dbReference type="GO" id="GO:0003899">
    <property type="term" value="F:DNA-directed RNA polymerase activity"/>
    <property type="evidence" value="ECO:0007669"/>
    <property type="project" value="UniProtKB-EC"/>
</dbReference>
<dbReference type="STRING" id="947166.A0A1D1VJV2"/>
<evidence type="ECO:0000259" key="12">
    <source>
        <dbReference type="Pfam" id="PF04560"/>
    </source>
</evidence>
<dbReference type="Gene3D" id="3.90.1100.10">
    <property type="match status" value="1"/>
</dbReference>
<dbReference type="InterPro" id="IPR015712">
    <property type="entry name" value="DNA-dir_RNA_pol_su2"/>
</dbReference>
<reference evidence="18 19" key="1">
    <citation type="journal article" date="2016" name="Nat. Commun.">
        <title>Extremotolerant tardigrade genome and improved radiotolerance of human cultured cells by tardigrade-unique protein.</title>
        <authorList>
            <person name="Hashimoto T."/>
            <person name="Horikawa D.D."/>
            <person name="Saito Y."/>
            <person name="Kuwahara H."/>
            <person name="Kozuka-Hata H."/>
            <person name="Shin-I T."/>
            <person name="Minakuchi Y."/>
            <person name="Ohishi K."/>
            <person name="Motoyama A."/>
            <person name="Aizu T."/>
            <person name="Enomoto A."/>
            <person name="Kondo K."/>
            <person name="Tanaka S."/>
            <person name="Hara Y."/>
            <person name="Koshikawa S."/>
            <person name="Sagara H."/>
            <person name="Miura T."/>
            <person name="Yokobori S."/>
            <person name="Miyagawa K."/>
            <person name="Suzuki Y."/>
            <person name="Kubo T."/>
            <person name="Oyama M."/>
            <person name="Kohara Y."/>
            <person name="Fujiyama A."/>
            <person name="Arakawa K."/>
            <person name="Katayama T."/>
            <person name="Toyoda A."/>
            <person name="Kunieda T."/>
        </authorList>
    </citation>
    <scope>NUCLEOTIDE SEQUENCE [LARGE SCALE GENOMIC DNA]</scope>
    <source>
        <strain evidence="18 19">YOKOZUNA-1</strain>
    </source>
</reference>
<dbReference type="GO" id="GO:0046872">
    <property type="term" value="F:metal ion binding"/>
    <property type="evidence" value="ECO:0007669"/>
    <property type="project" value="UniProtKB-KW"/>
</dbReference>
<dbReference type="InterPro" id="IPR007120">
    <property type="entry name" value="DNA-dir_RNAP_su2_dom"/>
</dbReference>
<evidence type="ECO:0000259" key="15">
    <source>
        <dbReference type="Pfam" id="PF04565"/>
    </source>
</evidence>
<dbReference type="InterPro" id="IPR037034">
    <property type="entry name" value="RNA_pol_Rpb2_2_sf"/>
</dbReference>
<evidence type="ECO:0000259" key="14">
    <source>
        <dbReference type="Pfam" id="PF04563"/>
    </source>
</evidence>
<evidence type="ECO:0000256" key="10">
    <source>
        <dbReference type="SAM" id="MobiDB-lite"/>
    </source>
</evidence>
<evidence type="ECO:0000256" key="3">
    <source>
        <dbReference type="ARBA" id="ARBA00022679"/>
    </source>
</evidence>
<proteinExistence type="inferred from homology"/>
<protein>
    <recommendedName>
        <fullName evidence="9">DNA-directed RNA polymerase subunit beta</fullName>
        <ecNumber evidence="9">2.7.7.6</ecNumber>
    </recommendedName>
</protein>
<feature type="compositionally biased region" description="Polar residues" evidence="10">
    <location>
        <begin position="47"/>
        <end position="61"/>
    </location>
</feature>
<dbReference type="EMBL" id="BDGG01000006">
    <property type="protein sequence ID" value="GAV01076.1"/>
    <property type="molecule type" value="Genomic_DNA"/>
</dbReference>
<gene>
    <name evidence="18" type="primary">RvY_11843-1</name>
    <name evidence="18" type="synonym">RvY_11843.1</name>
    <name evidence="18" type="ORF">RvY_11843</name>
</gene>
<dbReference type="InterPro" id="IPR007646">
    <property type="entry name" value="RNA_pol_Rpb2_4"/>
</dbReference>
<feature type="domain" description="RNA polymerase Rpb2" evidence="16">
    <location>
        <begin position="704"/>
        <end position="768"/>
    </location>
</feature>
<dbReference type="PANTHER" id="PTHR20856">
    <property type="entry name" value="DNA-DIRECTED RNA POLYMERASE I SUBUNIT 2"/>
    <property type="match status" value="1"/>
</dbReference>
<keyword evidence="6" id="KW-0862">Zinc</keyword>
<dbReference type="SUPFAM" id="SSF64484">
    <property type="entry name" value="beta and beta-prime subunits of DNA dependent RNA-polymerase"/>
    <property type="match status" value="1"/>
</dbReference>
<feature type="domain" description="DNA-directed RNA polymerase subunit 2 hybrid-binding" evidence="11">
    <location>
        <begin position="855"/>
        <end position="1249"/>
    </location>
</feature>
<organism evidence="18 19">
    <name type="scientific">Ramazzottius varieornatus</name>
    <name type="common">Water bear</name>
    <name type="synonym">Tardigrade</name>
    <dbReference type="NCBI Taxonomy" id="947166"/>
    <lineage>
        <taxon>Eukaryota</taxon>
        <taxon>Metazoa</taxon>
        <taxon>Ecdysozoa</taxon>
        <taxon>Tardigrada</taxon>
        <taxon>Eutardigrada</taxon>
        <taxon>Parachela</taxon>
        <taxon>Hypsibioidea</taxon>
        <taxon>Ramazzottiidae</taxon>
        <taxon>Ramazzottius</taxon>
    </lineage>
</organism>
<comment type="caution">
    <text evidence="18">The sequence shown here is derived from an EMBL/GenBank/DDBJ whole genome shotgun (WGS) entry which is preliminary data.</text>
</comment>
<dbReference type="Gene3D" id="3.90.1800.10">
    <property type="entry name" value="RNA polymerase alpha subunit dimerisation domain"/>
    <property type="match status" value="1"/>
</dbReference>
<dbReference type="NCBIfam" id="NF007175">
    <property type="entry name" value="PRK09606.1"/>
    <property type="match status" value="1"/>
</dbReference>
<dbReference type="Pfam" id="PF04563">
    <property type="entry name" value="RNA_pol_Rpb2_1"/>
    <property type="match status" value="1"/>
</dbReference>
<dbReference type="InterPro" id="IPR014724">
    <property type="entry name" value="RNA_pol_RPB2_OB-fold"/>
</dbReference>
<dbReference type="Gene3D" id="3.90.1110.10">
    <property type="entry name" value="RNA polymerase Rpb2, domain 2"/>
    <property type="match status" value="1"/>
</dbReference>
<dbReference type="InterPro" id="IPR007121">
    <property type="entry name" value="RNA_pol_bsu_CS"/>
</dbReference>
<comment type="similarity">
    <text evidence="1 8">Belongs to the RNA polymerase beta chain family.</text>
</comment>
<comment type="function">
    <text evidence="9">DNA-dependent RNA polymerase catalyzes the transcription of DNA into RNA using the four ribonucleoside triphosphates as substrates.</text>
</comment>
<dbReference type="Pfam" id="PF00562">
    <property type="entry name" value="RNA_pol_Rpb2_6"/>
    <property type="match status" value="1"/>
</dbReference>
<dbReference type="InterPro" id="IPR007641">
    <property type="entry name" value="RNA_pol_Rpb2_7"/>
</dbReference>
<feature type="region of interest" description="Disordered" evidence="10">
    <location>
        <begin position="109"/>
        <end position="135"/>
    </location>
</feature>
<evidence type="ECO:0000259" key="16">
    <source>
        <dbReference type="Pfam" id="PF04566"/>
    </source>
</evidence>
<evidence type="ECO:0000259" key="17">
    <source>
        <dbReference type="Pfam" id="PF04567"/>
    </source>
</evidence>
<feature type="domain" description="RNA polymerase beta subunit protrusion" evidence="14">
    <location>
        <begin position="164"/>
        <end position="578"/>
    </location>
</feature>
<feature type="domain" description="RNA polymerase Rpb2" evidence="17">
    <location>
        <begin position="793"/>
        <end position="847"/>
    </location>
</feature>
<keyword evidence="2 9" id="KW-0240">DNA-directed RNA polymerase</keyword>
<feature type="domain" description="RNA polymerase Rpb2" evidence="15">
    <location>
        <begin position="605"/>
        <end position="669"/>
    </location>
</feature>
<dbReference type="InterPro" id="IPR007644">
    <property type="entry name" value="RNA_pol_bsu_protrusion"/>
</dbReference>
<keyword evidence="4 9" id="KW-0548">Nucleotidyltransferase</keyword>
<comment type="catalytic activity">
    <reaction evidence="9">
        <text>RNA(n) + a ribonucleoside 5'-triphosphate = RNA(n+1) + diphosphate</text>
        <dbReference type="Rhea" id="RHEA:21248"/>
        <dbReference type="Rhea" id="RHEA-COMP:14527"/>
        <dbReference type="Rhea" id="RHEA-COMP:17342"/>
        <dbReference type="ChEBI" id="CHEBI:33019"/>
        <dbReference type="ChEBI" id="CHEBI:61557"/>
        <dbReference type="ChEBI" id="CHEBI:140395"/>
        <dbReference type="EC" id="2.7.7.6"/>
    </reaction>
</comment>
<dbReference type="InterPro" id="IPR007642">
    <property type="entry name" value="RNA_pol_Rpb2_2"/>
</dbReference>
<dbReference type="Pfam" id="PF04566">
    <property type="entry name" value="RNA_pol_Rpb2_4"/>
    <property type="match status" value="1"/>
</dbReference>
<evidence type="ECO:0000313" key="18">
    <source>
        <dbReference type="EMBL" id="GAV01076.1"/>
    </source>
</evidence>
<dbReference type="Gene3D" id="2.40.270.10">
    <property type="entry name" value="DNA-directed RNA polymerase, subunit 2, domain 6"/>
    <property type="match status" value="1"/>
</dbReference>
<dbReference type="Pfam" id="PF04565">
    <property type="entry name" value="RNA_pol_Rpb2_3"/>
    <property type="match status" value="1"/>
</dbReference>